<feature type="compositionally biased region" description="Low complexity" evidence="1">
    <location>
        <begin position="82"/>
        <end position="92"/>
    </location>
</feature>
<keyword evidence="4" id="KW-1185">Reference proteome</keyword>
<feature type="compositionally biased region" description="Basic residues" evidence="1">
    <location>
        <begin position="16"/>
        <end position="25"/>
    </location>
</feature>
<feature type="compositionally biased region" description="Pro residues" evidence="1">
    <location>
        <begin position="128"/>
        <end position="150"/>
    </location>
</feature>
<keyword evidence="2" id="KW-1133">Transmembrane helix</keyword>
<sequence length="544" mass="60672">MDDRNKPIFSEGKQRMLQRHLNRARKGAEKGAAKQEGAANAQQEQEDEQRQADDERKRISREASQNAAARKDEAPKNNQNKPTSRPSSSSRRPFTRQPPPSTNPRQSSPTRNDETRYTLPTDAGNHGPPRPPRPPVPRPMCNPDSPPPSPTWGQLGTVAGCRFARFLFSIVDAIFSMIKTTCSALSLRGLLQVWDLALQTGRLVFVLLAILIASLTLSQIFPVSFSQALTTCSKTSLPILAPVCGAIKVALPEVIQDQSDDPSEGDHGSLVLAVNARLLGQIAVNVQRDVAYAITSTASMSTEGLEELDSALDDATLSISRQLHNLHHQFNQLLISSSRKQGWGSTIRQFFYIEETNVNRVLRRLDAVHGICDEAQKDRLKIKGQLITGAVSVEELHDMVCLWNNQLNQYSPPREVNLERLQERLNYHHSPQWFWSRLGRGPSEDPEALQGEIDALENQLRVLRDAGLRTGYGCAGSNIVIMGIDKIGKAIEIDGKELGDIKKKITVIANRLMRDGDWKMAEQELINILDSYFQKIKRLYSADR</sequence>
<accession>A0A428RZ84</accession>
<keyword evidence="2" id="KW-0812">Transmembrane</keyword>
<protein>
    <submittedName>
        <fullName evidence="3">Uncharacterized protein</fullName>
    </submittedName>
</protein>
<organism evidence="3 4">
    <name type="scientific">Fusarium floridanum</name>
    <dbReference type="NCBI Taxonomy" id="1325733"/>
    <lineage>
        <taxon>Eukaryota</taxon>
        <taxon>Fungi</taxon>
        <taxon>Dikarya</taxon>
        <taxon>Ascomycota</taxon>
        <taxon>Pezizomycotina</taxon>
        <taxon>Sordariomycetes</taxon>
        <taxon>Hypocreomycetidae</taxon>
        <taxon>Hypocreales</taxon>
        <taxon>Nectriaceae</taxon>
        <taxon>Fusarium</taxon>
        <taxon>Fusarium solani species complex</taxon>
    </lineage>
</organism>
<evidence type="ECO:0000256" key="1">
    <source>
        <dbReference type="SAM" id="MobiDB-lite"/>
    </source>
</evidence>
<keyword evidence="2" id="KW-0472">Membrane</keyword>
<comment type="caution">
    <text evidence="3">The sequence shown here is derived from an EMBL/GenBank/DDBJ whole genome shotgun (WGS) entry which is preliminary data.</text>
</comment>
<name>A0A428RZ84_9HYPO</name>
<feature type="compositionally biased region" description="Basic and acidic residues" evidence="1">
    <location>
        <begin position="48"/>
        <end position="61"/>
    </location>
</feature>
<dbReference type="EMBL" id="NKCL01000092">
    <property type="protein sequence ID" value="RSL82891.1"/>
    <property type="molecule type" value="Genomic_DNA"/>
</dbReference>
<evidence type="ECO:0000256" key="2">
    <source>
        <dbReference type="SAM" id="Phobius"/>
    </source>
</evidence>
<feature type="region of interest" description="Disordered" evidence="1">
    <location>
        <begin position="1"/>
        <end position="151"/>
    </location>
</feature>
<reference evidence="3 4" key="1">
    <citation type="submission" date="2017-06" db="EMBL/GenBank/DDBJ databases">
        <title>Comparative genomic analysis of Ambrosia Fusariam Clade fungi.</title>
        <authorList>
            <person name="Stajich J.E."/>
            <person name="Carrillo J."/>
            <person name="Kijimoto T."/>
            <person name="Eskalen A."/>
            <person name="O'Donnell K."/>
            <person name="Kasson M."/>
        </authorList>
    </citation>
    <scope>NUCLEOTIDE SEQUENCE [LARGE SCALE GENOMIC DNA]</scope>
    <source>
        <strain evidence="3 4">NRRL62606</strain>
    </source>
</reference>
<feature type="compositionally biased region" description="Low complexity" evidence="1">
    <location>
        <begin position="34"/>
        <end position="43"/>
    </location>
</feature>
<evidence type="ECO:0000313" key="4">
    <source>
        <dbReference type="Proteomes" id="UP000287972"/>
    </source>
</evidence>
<dbReference type="AlphaFoldDB" id="A0A428RZ84"/>
<dbReference type="Proteomes" id="UP000287972">
    <property type="component" value="Unassembled WGS sequence"/>
</dbReference>
<proteinExistence type="predicted"/>
<feature type="transmembrane region" description="Helical" evidence="2">
    <location>
        <begin position="203"/>
        <end position="225"/>
    </location>
</feature>
<evidence type="ECO:0000313" key="3">
    <source>
        <dbReference type="EMBL" id="RSL82891.1"/>
    </source>
</evidence>
<gene>
    <name evidence="3" type="ORF">CEP51_004851</name>
</gene>